<evidence type="ECO:0000256" key="1">
    <source>
        <dbReference type="SAM" id="Phobius"/>
    </source>
</evidence>
<evidence type="ECO:0000313" key="3">
    <source>
        <dbReference type="EMBL" id="TYS55284.1"/>
    </source>
</evidence>
<evidence type="ECO:0000259" key="2">
    <source>
        <dbReference type="Pfam" id="PF08006"/>
    </source>
</evidence>
<dbReference type="Pfam" id="PF08006">
    <property type="entry name" value="HAAS_TM"/>
    <property type="match status" value="1"/>
</dbReference>
<dbReference type="PANTHER" id="PTHR41307">
    <property type="entry name" value="MEMBRANE PROTEIN-RELATED"/>
    <property type="match status" value="1"/>
</dbReference>
<comment type="caution">
    <text evidence="3">The sequence shown here is derived from an EMBL/GenBank/DDBJ whole genome shotgun (WGS) entry which is preliminary data.</text>
</comment>
<feature type="transmembrane region" description="Helical" evidence="1">
    <location>
        <begin position="165"/>
        <end position="189"/>
    </location>
</feature>
<gene>
    <name evidence="3" type="ORF">FZC83_10110</name>
</gene>
<organism evidence="3 4">
    <name type="scientific">Rossellomorea marisflavi</name>
    <dbReference type="NCBI Taxonomy" id="189381"/>
    <lineage>
        <taxon>Bacteria</taxon>
        <taxon>Bacillati</taxon>
        <taxon>Bacillota</taxon>
        <taxon>Bacilli</taxon>
        <taxon>Bacillales</taxon>
        <taxon>Bacillaceae</taxon>
        <taxon>Rossellomorea</taxon>
    </lineage>
</organism>
<dbReference type="PANTHER" id="PTHR41307:SF1">
    <property type="entry name" value="MEMBRANE PROTEIN"/>
    <property type="match status" value="1"/>
</dbReference>
<accession>A0A5D4RZS1</accession>
<evidence type="ECO:0000313" key="4">
    <source>
        <dbReference type="Proteomes" id="UP000322997"/>
    </source>
</evidence>
<feature type="domain" description="HAAS transmembrane region" evidence="2">
    <location>
        <begin position="89"/>
        <end position="203"/>
    </location>
</feature>
<feature type="transmembrane region" description="Helical" evidence="1">
    <location>
        <begin position="224"/>
        <end position="243"/>
    </location>
</feature>
<dbReference type="InterPro" id="IPR012963">
    <property type="entry name" value="HAAS_TM"/>
</dbReference>
<feature type="transmembrane region" description="Helical" evidence="1">
    <location>
        <begin position="75"/>
        <end position="92"/>
    </location>
</feature>
<dbReference type="AlphaFoldDB" id="A0A5D4RZS1"/>
<name>A0A5D4RZS1_9BACI</name>
<dbReference type="RefSeq" id="WP_148985251.1">
    <property type="nucleotide sequence ID" value="NZ_JBNILK010000008.1"/>
</dbReference>
<dbReference type="EMBL" id="VTEQ01000002">
    <property type="protein sequence ID" value="TYS55284.1"/>
    <property type="molecule type" value="Genomic_DNA"/>
</dbReference>
<keyword evidence="1" id="KW-0472">Membrane</keyword>
<proteinExistence type="predicted"/>
<sequence length="254" mass="28538">MNVSKESRDFLDRLSVYLFASGKNEKEIREVTGELEDHLHEAEKKGKSVEDITGLTAKQYMDQIAKEMPFDKMGVFKYALVLIFGAIAFYVMGDAINGTMDYSWIIIIGLPVMVLLYGVMVAKLFKYTAEKVLSKKKEFTLLILLAGVPLAGMGGVVFLDQFIGVTTVSLGTTGRVIGFVLCAFILIGVSIWSKSLIMILLPILVFVPQYYIERTSWSEETQLMMIAMVFPIGFMISLGISILQMWRKERRQVA</sequence>
<feature type="transmembrane region" description="Helical" evidence="1">
    <location>
        <begin position="104"/>
        <end position="127"/>
    </location>
</feature>
<feature type="transmembrane region" description="Helical" evidence="1">
    <location>
        <begin position="196"/>
        <end position="212"/>
    </location>
</feature>
<dbReference type="SUPFAM" id="SSF158560">
    <property type="entry name" value="BH3980-like"/>
    <property type="match status" value="1"/>
</dbReference>
<protein>
    <recommendedName>
        <fullName evidence="2">HAAS transmembrane region domain-containing protein</fullName>
    </recommendedName>
</protein>
<feature type="transmembrane region" description="Helical" evidence="1">
    <location>
        <begin position="139"/>
        <end position="159"/>
    </location>
</feature>
<reference evidence="3 4" key="1">
    <citation type="submission" date="2019-08" db="EMBL/GenBank/DDBJ databases">
        <title>Bacillus genomes from the desert of Cuatro Cienegas, Coahuila.</title>
        <authorList>
            <person name="Olmedo-Alvarez G."/>
        </authorList>
    </citation>
    <scope>NUCLEOTIDE SEQUENCE [LARGE SCALE GENOMIC DNA]</scope>
    <source>
        <strain evidence="3 4">CH108_3D</strain>
    </source>
</reference>
<keyword evidence="1" id="KW-1133">Transmembrane helix</keyword>
<keyword evidence="1" id="KW-0812">Transmembrane</keyword>
<dbReference type="Proteomes" id="UP000322997">
    <property type="component" value="Unassembled WGS sequence"/>
</dbReference>